<dbReference type="RefSeq" id="WP_144987524.1">
    <property type="nucleotide sequence ID" value="NZ_VNJK01000001.1"/>
</dbReference>
<sequence>MELNKDRLRQLIADLLKNTEKIRKNSEGYREAARRLGVPAPHLHRLLNKPETKAGVVFMGKIRDYCKENGLNFDEFILEKAPEPAPDD</sequence>
<gene>
    <name evidence="1" type="ORF">FPZ44_03735</name>
</gene>
<reference evidence="1 2" key="1">
    <citation type="submission" date="2019-07" db="EMBL/GenBank/DDBJ databases">
        <authorList>
            <person name="Kim J."/>
        </authorList>
    </citation>
    <scope>NUCLEOTIDE SEQUENCE [LARGE SCALE GENOMIC DNA]</scope>
    <source>
        <strain evidence="1 2">N4</strain>
    </source>
</reference>
<dbReference type="EMBL" id="VNJK01000001">
    <property type="protein sequence ID" value="TVX92248.1"/>
    <property type="molecule type" value="Genomic_DNA"/>
</dbReference>
<dbReference type="Proteomes" id="UP000318102">
    <property type="component" value="Unassembled WGS sequence"/>
</dbReference>
<accession>A0A559IX80</accession>
<protein>
    <recommendedName>
        <fullName evidence="3">XRE family transcriptional regulator</fullName>
    </recommendedName>
</protein>
<dbReference type="OrthoDB" id="2661663at2"/>
<organism evidence="1 2">
    <name type="scientific">Paenibacillus agilis</name>
    <dbReference type="NCBI Taxonomy" id="3020863"/>
    <lineage>
        <taxon>Bacteria</taxon>
        <taxon>Bacillati</taxon>
        <taxon>Bacillota</taxon>
        <taxon>Bacilli</taxon>
        <taxon>Bacillales</taxon>
        <taxon>Paenibacillaceae</taxon>
        <taxon>Paenibacillus</taxon>
    </lineage>
</organism>
<dbReference type="AlphaFoldDB" id="A0A559IX80"/>
<comment type="caution">
    <text evidence="1">The sequence shown here is derived from an EMBL/GenBank/DDBJ whole genome shotgun (WGS) entry which is preliminary data.</text>
</comment>
<name>A0A559IX80_9BACL</name>
<evidence type="ECO:0000313" key="2">
    <source>
        <dbReference type="Proteomes" id="UP000318102"/>
    </source>
</evidence>
<evidence type="ECO:0000313" key="1">
    <source>
        <dbReference type="EMBL" id="TVX92248.1"/>
    </source>
</evidence>
<proteinExistence type="predicted"/>
<evidence type="ECO:0008006" key="3">
    <source>
        <dbReference type="Google" id="ProtNLM"/>
    </source>
</evidence>
<keyword evidence="2" id="KW-1185">Reference proteome</keyword>